<evidence type="ECO:0000256" key="8">
    <source>
        <dbReference type="ARBA" id="ARBA00038408"/>
    </source>
</evidence>
<evidence type="ECO:0000313" key="12">
    <source>
        <dbReference type="EMBL" id="RII00519.1"/>
    </source>
</evidence>
<dbReference type="InterPro" id="IPR046357">
    <property type="entry name" value="PPIase_dom_sf"/>
</dbReference>
<keyword evidence="3" id="KW-0997">Cell inner membrane</keyword>
<evidence type="ECO:0000256" key="1">
    <source>
        <dbReference type="ARBA" id="ARBA00004382"/>
    </source>
</evidence>
<proteinExistence type="inferred from homology"/>
<dbReference type="PANTHER" id="PTHR47529">
    <property type="entry name" value="PEPTIDYL-PROLYL CIS-TRANS ISOMERASE D"/>
    <property type="match status" value="1"/>
</dbReference>
<comment type="subcellular location">
    <subcellularLocation>
        <location evidence="1">Cell inner membrane</location>
        <topology evidence="1">Single-pass type II membrane protein</topology>
        <orientation evidence="1">Periplasmic side</orientation>
    </subcellularLocation>
</comment>
<organism evidence="12 13">
    <name type="scientific">candidate division NPL-UPA2 bacterium Unc8</name>
    <dbReference type="NCBI Taxonomy" id="1980939"/>
    <lineage>
        <taxon>Bacteria</taxon>
    </lineage>
</organism>
<evidence type="ECO:0000259" key="11">
    <source>
        <dbReference type="Pfam" id="PF13145"/>
    </source>
</evidence>
<keyword evidence="2" id="KW-1003">Cell membrane</keyword>
<dbReference type="InterPro" id="IPR052029">
    <property type="entry name" value="PpiD_chaperone"/>
</dbReference>
<dbReference type="GO" id="GO:0003755">
    <property type="term" value="F:peptidyl-prolyl cis-trans isomerase activity"/>
    <property type="evidence" value="ECO:0007669"/>
    <property type="project" value="InterPro"/>
</dbReference>
<evidence type="ECO:0000256" key="6">
    <source>
        <dbReference type="ARBA" id="ARBA00023136"/>
    </source>
</evidence>
<evidence type="ECO:0000256" key="4">
    <source>
        <dbReference type="ARBA" id="ARBA00022692"/>
    </source>
</evidence>
<dbReference type="GO" id="GO:0005886">
    <property type="term" value="C:plasma membrane"/>
    <property type="evidence" value="ECO:0007669"/>
    <property type="project" value="UniProtKB-SubCell"/>
</dbReference>
<keyword evidence="5" id="KW-1133">Transmembrane helix</keyword>
<dbReference type="Gene3D" id="1.10.4030.10">
    <property type="entry name" value="Porin chaperone SurA, peptide-binding domain"/>
    <property type="match status" value="1"/>
</dbReference>
<keyword evidence="6" id="KW-0472">Membrane</keyword>
<protein>
    <recommendedName>
        <fullName evidence="9">Periplasmic chaperone PpiD</fullName>
    </recommendedName>
    <alternativeName>
        <fullName evidence="10">Periplasmic folding chaperone</fullName>
    </alternativeName>
</protein>
<sequence length="501" mass="58836">MLEFIRKKMKVTLIVIIALTVPALIFFFGVGGGRRIEETGIAATVNGEEISFRELEWAYRQLEDRELALERLIDEVVLNQEVRRQGIRVSNEEVSLEIKAHPAFQREGKFDSELYHLRVADTRVFEDNIRQMLGRRKLIEKVTAEVELSEEELWEEFRRRNERIAVDYIAFRTADYREKIEITDAEISSYFEEKREDFYTLEKAIIDYITINPDPAAVEIREEEILRYYEENIDRFKVNDETIPLEKIRAEIETILRQERAQFLARREARKLSWQLLMENDWELMAIEGKFEIKTTEVFYGRERVEKIGRAPELLREAFLLEKGEVSNFIEVPGGYLIFILRDRQPRRLKLLEEVKEEVADAVVEKKARELAANFAKTHYEKIKEKGWDEIIIEKGIEVRNTGPFLRGGFIMGIGFSEEFSETAFSLAAGEISKVVEIPAGSVILKGGEIEAASREKFTEEKDTLRESLLLWKQFEAYRSWLDSLKQDAEIWIDPWLKERL</sequence>
<feature type="domain" description="PpiC" evidence="11">
    <location>
        <begin position="222"/>
        <end position="357"/>
    </location>
</feature>
<name>A0A399FYL8_UNCN2</name>
<evidence type="ECO:0000256" key="9">
    <source>
        <dbReference type="ARBA" id="ARBA00040743"/>
    </source>
</evidence>
<keyword evidence="4" id="KW-0812">Transmembrane</keyword>
<comment type="similarity">
    <text evidence="8">Belongs to the PpiD chaperone family.</text>
</comment>
<gene>
    <name evidence="12" type="ORF">B9J77_01965</name>
</gene>
<evidence type="ECO:0000256" key="7">
    <source>
        <dbReference type="ARBA" id="ARBA00023186"/>
    </source>
</evidence>
<dbReference type="AlphaFoldDB" id="A0A399FYL8"/>
<dbReference type="InterPro" id="IPR000297">
    <property type="entry name" value="PPIase_PpiC"/>
</dbReference>
<dbReference type="PANTHER" id="PTHR47529:SF1">
    <property type="entry name" value="PERIPLASMIC CHAPERONE PPID"/>
    <property type="match status" value="1"/>
</dbReference>
<dbReference type="Gene3D" id="3.10.50.40">
    <property type="match status" value="2"/>
</dbReference>
<evidence type="ECO:0000256" key="5">
    <source>
        <dbReference type="ARBA" id="ARBA00022989"/>
    </source>
</evidence>
<keyword evidence="7" id="KW-0143">Chaperone</keyword>
<dbReference type="Proteomes" id="UP000266287">
    <property type="component" value="Unassembled WGS sequence"/>
</dbReference>
<evidence type="ECO:0000256" key="2">
    <source>
        <dbReference type="ARBA" id="ARBA00022475"/>
    </source>
</evidence>
<evidence type="ECO:0000313" key="13">
    <source>
        <dbReference type="Proteomes" id="UP000266287"/>
    </source>
</evidence>
<dbReference type="Pfam" id="PF13624">
    <property type="entry name" value="SurA_N_3"/>
    <property type="match status" value="1"/>
</dbReference>
<dbReference type="SUPFAM" id="SSF109998">
    <property type="entry name" value="Triger factor/SurA peptide-binding domain-like"/>
    <property type="match status" value="1"/>
</dbReference>
<evidence type="ECO:0000256" key="10">
    <source>
        <dbReference type="ARBA" id="ARBA00042775"/>
    </source>
</evidence>
<dbReference type="InterPro" id="IPR027304">
    <property type="entry name" value="Trigger_fact/SurA_dom_sf"/>
</dbReference>
<reference evidence="12 13" key="1">
    <citation type="submission" date="2018-08" db="EMBL/GenBank/DDBJ databases">
        <title>Draft genome of candidate division NPL-UPA2 bacterium Unc8 that adapted to ultra-basic serpentinizing groundwater.</title>
        <authorList>
            <person name="Ishii S."/>
            <person name="Suzuki S."/>
            <person name="Nealson K.H."/>
        </authorList>
    </citation>
    <scope>NUCLEOTIDE SEQUENCE [LARGE SCALE GENOMIC DNA]</scope>
    <source>
        <strain evidence="12">Unc8</strain>
    </source>
</reference>
<dbReference type="Pfam" id="PF13145">
    <property type="entry name" value="Rotamase_2"/>
    <property type="match status" value="1"/>
</dbReference>
<evidence type="ECO:0000256" key="3">
    <source>
        <dbReference type="ARBA" id="ARBA00022519"/>
    </source>
</evidence>
<comment type="caution">
    <text evidence="12">The sequence shown here is derived from an EMBL/GenBank/DDBJ whole genome shotgun (WGS) entry which is preliminary data.</text>
</comment>
<dbReference type="EMBL" id="NDHY01000003">
    <property type="protein sequence ID" value="RII00519.1"/>
    <property type="molecule type" value="Genomic_DNA"/>
</dbReference>
<accession>A0A399FYL8</accession>